<gene>
    <name evidence="2" type="ORF">STAS_18048</name>
</gene>
<feature type="region of interest" description="Disordered" evidence="1">
    <location>
        <begin position="18"/>
        <end position="101"/>
    </location>
</feature>
<dbReference type="AlphaFoldDB" id="A0A5A7Q7V1"/>
<feature type="compositionally biased region" description="Low complexity" evidence="1">
    <location>
        <begin position="89"/>
        <end position="101"/>
    </location>
</feature>
<comment type="caution">
    <text evidence="2">The sequence shown here is derived from an EMBL/GenBank/DDBJ whole genome shotgun (WGS) entry which is preliminary data.</text>
</comment>
<keyword evidence="2" id="KW-0067">ATP-binding</keyword>
<evidence type="ECO:0000313" key="3">
    <source>
        <dbReference type="Proteomes" id="UP000325081"/>
    </source>
</evidence>
<sequence>MHLFLELKCASVSVELHGTKRKKGGSGPSGCSRTSSTSPLQPLHASSNNPEPDELGNEDATFEKEHVETLNAHGEEEGESDEREMIGLVSSTSTSSPSSNVENVSSSHLAVIFPSSSPPFDHLLSIITIITLVITNSPLQQAAAIAPLSRFSGDPELPATSGRWLKSNLYLMHEQDNMNRTLL</sequence>
<name>A0A5A7Q7V1_STRAF</name>
<dbReference type="EMBL" id="BKCP01006072">
    <property type="protein sequence ID" value="GER41335.1"/>
    <property type="molecule type" value="Genomic_DNA"/>
</dbReference>
<dbReference type="Proteomes" id="UP000325081">
    <property type="component" value="Unassembled WGS sequence"/>
</dbReference>
<evidence type="ECO:0000256" key="1">
    <source>
        <dbReference type="SAM" id="MobiDB-lite"/>
    </source>
</evidence>
<keyword evidence="3" id="KW-1185">Reference proteome</keyword>
<feature type="compositionally biased region" description="Polar residues" evidence="1">
    <location>
        <begin position="29"/>
        <end position="50"/>
    </location>
</feature>
<dbReference type="GO" id="GO:0005524">
    <property type="term" value="F:ATP binding"/>
    <property type="evidence" value="ECO:0007669"/>
    <property type="project" value="UniProtKB-KW"/>
</dbReference>
<reference evidence="3" key="1">
    <citation type="journal article" date="2019" name="Curr. Biol.">
        <title>Genome Sequence of Striga asiatica Provides Insight into the Evolution of Plant Parasitism.</title>
        <authorList>
            <person name="Yoshida S."/>
            <person name="Kim S."/>
            <person name="Wafula E.K."/>
            <person name="Tanskanen J."/>
            <person name="Kim Y.M."/>
            <person name="Honaas L."/>
            <person name="Yang Z."/>
            <person name="Spallek T."/>
            <person name="Conn C.E."/>
            <person name="Ichihashi Y."/>
            <person name="Cheong K."/>
            <person name="Cui S."/>
            <person name="Der J.P."/>
            <person name="Gundlach H."/>
            <person name="Jiao Y."/>
            <person name="Hori C."/>
            <person name="Ishida J.K."/>
            <person name="Kasahara H."/>
            <person name="Kiba T."/>
            <person name="Kim M.S."/>
            <person name="Koo N."/>
            <person name="Laohavisit A."/>
            <person name="Lee Y.H."/>
            <person name="Lumba S."/>
            <person name="McCourt P."/>
            <person name="Mortimer J.C."/>
            <person name="Mutuku J.M."/>
            <person name="Nomura T."/>
            <person name="Sasaki-Sekimoto Y."/>
            <person name="Seto Y."/>
            <person name="Wang Y."/>
            <person name="Wakatake T."/>
            <person name="Sakakibara H."/>
            <person name="Demura T."/>
            <person name="Yamaguchi S."/>
            <person name="Yoneyama K."/>
            <person name="Manabe R.I."/>
            <person name="Nelson D.C."/>
            <person name="Schulman A.H."/>
            <person name="Timko M.P."/>
            <person name="dePamphilis C.W."/>
            <person name="Choi D."/>
            <person name="Shirasu K."/>
        </authorList>
    </citation>
    <scope>NUCLEOTIDE SEQUENCE [LARGE SCALE GENOMIC DNA]</scope>
    <source>
        <strain evidence="3">cv. UVA1</strain>
    </source>
</reference>
<evidence type="ECO:0000313" key="2">
    <source>
        <dbReference type="EMBL" id="GER41335.1"/>
    </source>
</evidence>
<organism evidence="2 3">
    <name type="scientific">Striga asiatica</name>
    <name type="common">Asiatic witchweed</name>
    <name type="synonym">Buchnera asiatica</name>
    <dbReference type="NCBI Taxonomy" id="4170"/>
    <lineage>
        <taxon>Eukaryota</taxon>
        <taxon>Viridiplantae</taxon>
        <taxon>Streptophyta</taxon>
        <taxon>Embryophyta</taxon>
        <taxon>Tracheophyta</taxon>
        <taxon>Spermatophyta</taxon>
        <taxon>Magnoliopsida</taxon>
        <taxon>eudicotyledons</taxon>
        <taxon>Gunneridae</taxon>
        <taxon>Pentapetalae</taxon>
        <taxon>asterids</taxon>
        <taxon>lamiids</taxon>
        <taxon>Lamiales</taxon>
        <taxon>Orobanchaceae</taxon>
        <taxon>Buchnereae</taxon>
        <taxon>Striga</taxon>
    </lineage>
</organism>
<protein>
    <submittedName>
        <fullName evidence="2">Phosphate import ATP-binding protein pstB</fullName>
    </submittedName>
</protein>
<keyword evidence="2" id="KW-0547">Nucleotide-binding</keyword>
<accession>A0A5A7Q7V1</accession>
<proteinExistence type="predicted"/>